<dbReference type="GO" id="GO:0006281">
    <property type="term" value="P:DNA repair"/>
    <property type="evidence" value="ECO:0007669"/>
    <property type="project" value="InterPro"/>
</dbReference>
<dbReference type="PANTHER" id="PTHR43250:SF2">
    <property type="entry name" value="EXODEOXYRIBONUCLEASE III"/>
    <property type="match status" value="1"/>
</dbReference>
<dbReference type="InterPro" id="IPR036691">
    <property type="entry name" value="Endo/exonu/phosph_ase_sf"/>
</dbReference>
<gene>
    <name evidence="1" type="ORF">B4U79_13083</name>
</gene>
<dbReference type="EMBL" id="NCKU01002657">
    <property type="protein sequence ID" value="RWS09084.1"/>
    <property type="molecule type" value="Genomic_DNA"/>
</dbReference>
<comment type="caution">
    <text evidence="1">The sequence shown here is derived from an EMBL/GenBank/DDBJ whole genome shotgun (WGS) entry which is preliminary data.</text>
</comment>
<organism evidence="1 2">
    <name type="scientific">Dinothrombium tinctorium</name>
    <dbReference type="NCBI Taxonomy" id="1965070"/>
    <lineage>
        <taxon>Eukaryota</taxon>
        <taxon>Metazoa</taxon>
        <taxon>Ecdysozoa</taxon>
        <taxon>Arthropoda</taxon>
        <taxon>Chelicerata</taxon>
        <taxon>Arachnida</taxon>
        <taxon>Acari</taxon>
        <taxon>Acariformes</taxon>
        <taxon>Trombidiformes</taxon>
        <taxon>Prostigmata</taxon>
        <taxon>Anystina</taxon>
        <taxon>Parasitengona</taxon>
        <taxon>Trombidioidea</taxon>
        <taxon>Trombidiidae</taxon>
        <taxon>Dinothrombium</taxon>
    </lineage>
</organism>
<dbReference type="AlphaFoldDB" id="A0A3S3PVV8"/>
<evidence type="ECO:0000313" key="2">
    <source>
        <dbReference type="Proteomes" id="UP000285301"/>
    </source>
</evidence>
<feature type="non-terminal residue" evidence="1">
    <location>
        <position position="1"/>
    </location>
</feature>
<dbReference type="InterPro" id="IPR037493">
    <property type="entry name" value="ExoIII-like"/>
</dbReference>
<sequence length="163" mass="18232">EKHSWYFNSLTKSAARELEIYFKAGKILSPPPRGAGWIPTNGEGLRCQTERRAGRSIFLSYPNAMQCDARRLRSNDVTNRRGLPASGRGRLKKRVQLQLRLGTINIGTMTGRSRELADALKSRRIDIACVQETKWTGTKARDIGEGYKLHYNGTKAQNGVGIV</sequence>
<keyword evidence="2" id="KW-1185">Reference proteome</keyword>
<dbReference type="OrthoDB" id="418748at2759"/>
<dbReference type="Gene3D" id="3.60.10.10">
    <property type="entry name" value="Endonuclease/exonuclease/phosphatase"/>
    <property type="match status" value="1"/>
</dbReference>
<dbReference type="GO" id="GO:0008311">
    <property type="term" value="F:double-stranded DNA 3'-5' DNA exonuclease activity"/>
    <property type="evidence" value="ECO:0007669"/>
    <property type="project" value="InterPro"/>
</dbReference>
<feature type="non-terminal residue" evidence="1">
    <location>
        <position position="163"/>
    </location>
</feature>
<dbReference type="PANTHER" id="PTHR43250">
    <property type="entry name" value="EXODEOXYRIBONUCLEASE III"/>
    <property type="match status" value="1"/>
</dbReference>
<accession>A0A3S3PVV8</accession>
<dbReference type="SUPFAM" id="SSF56219">
    <property type="entry name" value="DNase I-like"/>
    <property type="match status" value="1"/>
</dbReference>
<reference evidence="1 2" key="1">
    <citation type="journal article" date="2018" name="Gigascience">
        <title>Genomes of trombidid mites reveal novel predicted allergens and laterally-transferred genes associated with secondary metabolism.</title>
        <authorList>
            <person name="Dong X."/>
            <person name="Chaisiri K."/>
            <person name="Xia D."/>
            <person name="Armstrong S.D."/>
            <person name="Fang Y."/>
            <person name="Donnelly M.J."/>
            <person name="Kadowaki T."/>
            <person name="McGarry J.W."/>
            <person name="Darby A.C."/>
            <person name="Makepeace B.L."/>
        </authorList>
    </citation>
    <scope>NUCLEOTIDE SEQUENCE [LARGE SCALE GENOMIC DNA]</scope>
    <source>
        <strain evidence="1">UoL-WK</strain>
    </source>
</reference>
<name>A0A3S3PVV8_9ACAR</name>
<proteinExistence type="predicted"/>
<protein>
    <submittedName>
        <fullName evidence="1">Craniofacial development protein 2-like protein</fullName>
    </submittedName>
</protein>
<dbReference type="Proteomes" id="UP000285301">
    <property type="component" value="Unassembled WGS sequence"/>
</dbReference>
<evidence type="ECO:0000313" key="1">
    <source>
        <dbReference type="EMBL" id="RWS09084.1"/>
    </source>
</evidence>